<reference evidence="1" key="1">
    <citation type="journal article" date="2021" name="Nat. Commun.">
        <title>Genetic determinants of endophytism in the Arabidopsis root mycobiome.</title>
        <authorList>
            <person name="Mesny F."/>
            <person name="Miyauchi S."/>
            <person name="Thiergart T."/>
            <person name="Pickel B."/>
            <person name="Atanasova L."/>
            <person name="Karlsson M."/>
            <person name="Huettel B."/>
            <person name="Barry K.W."/>
            <person name="Haridas S."/>
            <person name="Chen C."/>
            <person name="Bauer D."/>
            <person name="Andreopoulos W."/>
            <person name="Pangilinan J."/>
            <person name="LaButti K."/>
            <person name="Riley R."/>
            <person name="Lipzen A."/>
            <person name="Clum A."/>
            <person name="Drula E."/>
            <person name="Henrissat B."/>
            <person name="Kohler A."/>
            <person name="Grigoriev I.V."/>
            <person name="Martin F.M."/>
            <person name="Hacquard S."/>
        </authorList>
    </citation>
    <scope>NUCLEOTIDE SEQUENCE</scope>
    <source>
        <strain evidence="1">FSSC 5 MPI-SDFR-AT-0091</strain>
    </source>
</reference>
<evidence type="ECO:0000313" key="2">
    <source>
        <dbReference type="Proteomes" id="UP000736672"/>
    </source>
</evidence>
<evidence type="ECO:0000313" key="1">
    <source>
        <dbReference type="EMBL" id="KAH7275988.1"/>
    </source>
</evidence>
<gene>
    <name evidence="1" type="ORF">B0J15DRAFT_30472</name>
</gene>
<accession>A0A9P9L8R8</accession>
<keyword evidence="2" id="KW-1185">Reference proteome</keyword>
<protein>
    <submittedName>
        <fullName evidence="1">Uncharacterized protein</fullName>
    </submittedName>
</protein>
<dbReference type="Proteomes" id="UP000736672">
    <property type="component" value="Unassembled WGS sequence"/>
</dbReference>
<dbReference type="EMBL" id="JAGTJS010000001">
    <property type="protein sequence ID" value="KAH7275988.1"/>
    <property type="molecule type" value="Genomic_DNA"/>
</dbReference>
<sequence length="107" mass="11761">MFSAPYTDRASFRLYPLLAMPFLRLIPALRHSLAAPSPSFSSAISFSFAHQSGVVMATREACVLRRSRTGGVGVVESRGPLGQSWSGIYRGGQRRSTNTTAMVRPRW</sequence>
<proteinExistence type="predicted"/>
<organism evidence="1 2">
    <name type="scientific">Fusarium solani</name>
    <name type="common">Filamentous fungus</name>
    <dbReference type="NCBI Taxonomy" id="169388"/>
    <lineage>
        <taxon>Eukaryota</taxon>
        <taxon>Fungi</taxon>
        <taxon>Dikarya</taxon>
        <taxon>Ascomycota</taxon>
        <taxon>Pezizomycotina</taxon>
        <taxon>Sordariomycetes</taxon>
        <taxon>Hypocreomycetidae</taxon>
        <taxon>Hypocreales</taxon>
        <taxon>Nectriaceae</taxon>
        <taxon>Fusarium</taxon>
        <taxon>Fusarium solani species complex</taxon>
    </lineage>
</organism>
<dbReference type="AlphaFoldDB" id="A0A9P9L8R8"/>
<comment type="caution">
    <text evidence="1">The sequence shown here is derived from an EMBL/GenBank/DDBJ whole genome shotgun (WGS) entry which is preliminary data.</text>
</comment>
<name>A0A9P9L8R8_FUSSL</name>